<feature type="compositionally biased region" description="Low complexity" evidence="3">
    <location>
        <begin position="473"/>
        <end position="482"/>
    </location>
</feature>
<accession>A0A2S9Y385</accession>
<dbReference type="EMBL" id="PVNL01000120">
    <property type="protein sequence ID" value="PRP99567.1"/>
    <property type="molecule type" value="Genomic_DNA"/>
</dbReference>
<sequence>MSSQAGQTAETSESPPPAVESAGVERAKPERPATDSMADGVGSRSSYAVALDVFEGPLDLLLHLVRRHELDILDIPIAFITEKYIEYISLARSLDIEVAGEYLLMAATLAFLKSRELLPVIPGEDEDEQDEEDGVDPREELIRRLIEYERFRDAGLELSARPIAGRDVFPRGGDLSIEPPEPGLAPVTLFRLAEAYNRVLDRAVLREDHEVVLEPITVRQRVQQLSLLLSGGERVDFEKLFLQQTWPNERALRQMLVVTLMSVLEMVKLGVLGVHQAHGSDAIELELTVDVTQLQQVVADFRGDDEEIAAAAAAAAAGGPVASEAVAAAPAGSGDAPSIAPERVDPSAELGAELGAESDASVIVEADVTTEVGDAVPDADLDSARLAEELAADEPVVEESVVEEPADEFEAEEPAAEVPAVEESAVEELEAKEREAEEPAAEDSADEPEAEEPEAEEPAAEEREAEEPEADEPTAPSESESD</sequence>
<feature type="compositionally biased region" description="Acidic residues" evidence="3">
    <location>
        <begin position="438"/>
        <end position="472"/>
    </location>
</feature>
<dbReference type="AlphaFoldDB" id="A0A2S9Y385"/>
<evidence type="ECO:0000256" key="1">
    <source>
        <dbReference type="ARBA" id="ARBA00044777"/>
    </source>
</evidence>
<dbReference type="HAMAP" id="MF_01805">
    <property type="entry name" value="ScpA"/>
    <property type="match status" value="1"/>
</dbReference>
<dbReference type="Proteomes" id="UP000238823">
    <property type="component" value="Unassembled WGS sequence"/>
</dbReference>
<keyword evidence="2" id="KW-0131">Cell cycle</keyword>
<feature type="region of interest" description="Disordered" evidence="3">
    <location>
        <begin position="1"/>
        <end position="41"/>
    </location>
</feature>
<dbReference type="Gene3D" id="6.10.250.2410">
    <property type="match status" value="1"/>
</dbReference>
<dbReference type="PANTHER" id="PTHR33969:SF2">
    <property type="entry name" value="SEGREGATION AND CONDENSATION PROTEIN A"/>
    <property type="match status" value="1"/>
</dbReference>
<keyword evidence="2" id="KW-0963">Cytoplasm</keyword>
<comment type="caution">
    <text evidence="4">The sequence shown here is derived from an EMBL/GenBank/DDBJ whole genome shotgun (WGS) entry which is preliminary data.</text>
</comment>
<dbReference type="Pfam" id="PF02616">
    <property type="entry name" value="SMC_ScpA"/>
    <property type="match status" value="1"/>
</dbReference>
<dbReference type="RefSeq" id="WP_106093066.1">
    <property type="nucleotide sequence ID" value="NZ_PVNL01000120.1"/>
</dbReference>
<dbReference type="GO" id="GO:0006260">
    <property type="term" value="P:DNA replication"/>
    <property type="evidence" value="ECO:0007669"/>
    <property type="project" value="UniProtKB-UniRule"/>
</dbReference>
<comment type="subcellular location">
    <subcellularLocation>
        <location evidence="2">Cytoplasm</location>
    </subcellularLocation>
    <text evidence="2">Associated with two foci at the outer edges of the nucleoid region in young cells, and at four foci within both cell halves in older cells.</text>
</comment>
<evidence type="ECO:0000256" key="3">
    <source>
        <dbReference type="SAM" id="MobiDB-lite"/>
    </source>
</evidence>
<name>A0A2S9Y385_9BACT</name>
<dbReference type="InterPro" id="IPR003768">
    <property type="entry name" value="ScpA"/>
</dbReference>
<feature type="compositionally biased region" description="Polar residues" evidence="3">
    <location>
        <begin position="1"/>
        <end position="13"/>
    </location>
</feature>
<comment type="similarity">
    <text evidence="2">Belongs to the ScpA family.</text>
</comment>
<proteinExistence type="inferred from homology"/>
<reference evidence="4 5" key="1">
    <citation type="submission" date="2018-03" db="EMBL/GenBank/DDBJ databases">
        <title>Draft Genome Sequences of the Obligatory Marine Myxobacteria Enhygromyxa salina SWB007.</title>
        <authorList>
            <person name="Poehlein A."/>
            <person name="Moghaddam J.A."/>
            <person name="Harms H."/>
            <person name="Alanjari M."/>
            <person name="Koenig G.M."/>
            <person name="Daniel R."/>
            <person name="Schaeberle T.F."/>
        </authorList>
    </citation>
    <scope>NUCLEOTIDE SEQUENCE [LARGE SCALE GENOMIC DNA]</scope>
    <source>
        <strain evidence="4 5">SWB007</strain>
    </source>
</reference>
<evidence type="ECO:0000313" key="5">
    <source>
        <dbReference type="Proteomes" id="UP000238823"/>
    </source>
</evidence>
<dbReference type="GO" id="GO:0007059">
    <property type="term" value="P:chromosome segregation"/>
    <property type="evidence" value="ECO:0007669"/>
    <property type="project" value="UniProtKB-UniRule"/>
</dbReference>
<keyword evidence="2" id="KW-0159">Chromosome partition</keyword>
<protein>
    <recommendedName>
        <fullName evidence="1 2">Segregation and condensation protein A</fullName>
    </recommendedName>
</protein>
<comment type="subunit">
    <text evidence="2">Component of a cohesin-like complex composed of ScpA, ScpB and the Smc homodimer, in which ScpA and ScpB bind to the head domain of Smc. The presence of the three proteins is required for the association of the complex with DNA.</text>
</comment>
<dbReference type="PANTHER" id="PTHR33969">
    <property type="entry name" value="SEGREGATION AND CONDENSATION PROTEIN A"/>
    <property type="match status" value="1"/>
</dbReference>
<evidence type="ECO:0000256" key="2">
    <source>
        <dbReference type="HAMAP-Rule" id="MF_01805"/>
    </source>
</evidence>
<evidence type="ECO:0000313" key="4">
    <source>
        <dbReference type="EMBL" id="PRP99567.1"/>
    </source>
</evidence>
<feature type="compositionally biased region" description="Basic and acidic residues" evidence="3">
    <location>
        <begin position="23"/>
        <end position="33"/>
    </location>
</feature>
<dbReference type="GO" id="GO:0051301">
    <property type="term" value="P:cell division"/>
    <property type="evidence" value="ECO:0007669"/>
    <property type="project" value="UniProtKB-KW"/>
</dbReference>
<feature type="region of interest" description="Disordered" evidence="3">
    <location>
        <begin position="389"/>
        <end position="482"/>
    </location>
</feature>
<feature type="compositionally biased region" description="Acidic residues" evidence="3">
    <location>
        <begin position="390"/>
        <end position="415"/>
    </location>
</feature>
<dbReference type="OrthoDB" id="9811016at2"/>
<organism evidence="4 5">
    <name type="scientific">Enhygromyxa salina</name>
    <dbReference type="NCBI Taxonomy" id="215803"/>
    <lineage>
        <taxon>Bacteria</taxon>
        <taxon>Pseudomonadati</taxon>
        <taxon>Myxococcota</taxon>
        <taxon>Polyangia</taxon>
        <taxon>Nannocystales</taxon>
        <taxon>Nannocystaceae</taxon>
        <taxon>Enhygromyxa</taxon>
    </lineage>
</organism>
<dbReference type="GO" id="GO:0005737">
    <property type="term" value="C:cytoplasm"/>
    <property type="evidence" value="ECO:0007669"/>
    <property type="project" value="UniProtKB-SubCell"/>
</dbReference>
<keyword evidence="2" id="KW-0132">Cell division</keyword>
<gene>
    <name evidence="4" type="primary">scpA_1</name>
    <name evidence="2" type="synonym">scpA</name>
    <name evidence="4" type="ORF">ENSA7_62050</name>
</gene>
<comment type="function">
    <text evidence="2">Participates in chromosomal partition during cell division. May act via the formation of a condensin-like complex containing Smc and ScpB that pull DNA away from mid-cell into both cell halves.</text>
</comment>